<dbReference type="InterPro" id="IPR013087">
    <property type="entry name" value="Znf_C2H2_type"/>
</dbReference>
<dbReference type="GO" id="GO:0005634">
    <property type="term" value="C:nucleus"/>
    <property type="evidence" value="ECO:0007669"/>
    <property type="project" value="UniProtKB-SubCell"/>
</dbReference>
<dbReference type="PANTHER" id="PTHR47222:SF2">
    <property type="entry name" value="ZINC FINGER PROTEIN 687"/>
    <property type="match status" value="1"/>
</dbReference>
<evidence type="ECO:0000256" key="11">
    <source>
        <dbReference type="ARBA" id="ARBA00023242"/>
    </source>
</evidence>
<name>A0AAV2MCQ1_KNICA</name>
<feature type="domain" description="C2H2-type" evidence="14">
    <location>
        <begin position="718"/>
        <end position="740"/>
    </location>
</feature>
<organism evidence="15 16">
    <name type="scientific">Knipowitschia caucasica</name>
    <name type="common">Caucasian dwarf goby</name>
    <name type="synonym">Pomatoschistus caucasicus</name>
    <dbReference type="NCBI Taxonomy" id="637954"/>
    <lineage>
        <taxon>Eukaryota</taxon>
        <taxon>Metazoa</taxon>
        <taxon>Chordata</taxon>
        <taxon>Craniata</taxon>
        <taxon>Vertebrata</taxon>
        <taxon>Euteleostomi</taxon>
        <taxon>Actinopterygii</taxon>
        <taxon>Neopterygii</taxon>
        <taxon>Teleostei</taxon>
        <taxon>Neoteleostei</taxon>
        <taxon>Acanthomorphata</taxon>
        <taxon>Gobiaria</taxon>
        <taxon>Gobiiformes</taxon>
        <taxon>Gobioidei</taxon>
        <taxon>Gobiidae</taxon>
        <taxon>Gobiinae</taxon>
        <taxon>Knipowitschia</taxon>
    </lineage>
</organism>
<evidence type="ECO:0000313" key="16">
    <source>
        <dbReference type="Proteomes" id="UP001497482"/>
    </source>
</evidence>
<dbReference type="FunFam" id="3.30.160.60:FF:000045">
    <property type="entry name" value="ZFP69 zinc finger protein B"/>
    <property type="match status" value="1"/>
</dbReference>
<dbReference type="InterPro" id="IPR057356">
    <property type="entry name" value="Znf-C2H2_ZNF592"/>
</dbReference>
<dbReference type="InterPro" id="IPR036236">
    <property type="entry name" value="Znf_C2H2_sf"/>
</dbReference>
<feature type="domain" description="C2H2-type" evidence="14">
    <location>
        <begin position="493"/>
        <end position="521"/>
    </location>
</feature>
<evidence type="ECO:0000256" key="12">
    <source>
        <dbReference type="PROSITE-ProRule" id="PRU00042"/>
    </source>
</evidence>
<dbReference type="GO" id="GO:0008270">
    <property type="term" value="F:zinc ion binding"/>
    <property type="evidence" value="ECO:0007669"/>
    <property type="project" value="UniProtKB-KW"/>
</dbReference>
<dbReference type="SUPFAM" id="SSF57667">
    <property type="entry name" value="beta-beta-alpha zinc fingers"/>
    <property type="match status" value="3"/>
</dbReference>
<evidence type="ECO:0000256" key="10">
    <source>
        <dbReference type="ARBA" id="ARBA00023163"/>
    </source>
</evidence>
<evidence type="ECO:0000256" key="1">
    <source>
        <dbReference type="ARBA" id="ARBA00003767"/>
    </source>
</evidence>
<keyword evidence="16" id="KW-1185">Reference proteome</keyword>
<evidence type="ECO:0000256" key="5">
    <source>
        <dbReference type="ARBA" id="ARBA00022737"/>
    </source>
</evidence>
<dbReference type="InterPro" id="IPR041697">
    <property type="entry name" value="Znf-C2H2_11"/>
</dbReference>
<dbReference type="InterPro" id="IPR045914">
    <property type="entry name" value="Zn532-like"/>
</dbReference>
<keyword evidence="7" id="KW-0862">Zinc</keyword>
<feature type="domain" description="C2H2-type" evidence="14">
    <location>
        <begin position="429"/>
        <end position="456"/>
    </location>
</feature>
<dbReference type="GO" id="GO:0003677">
    <property type="term" value="F:DNA binding"/>
    <property type="evidence" value="ECO:0007669"/>
    <property type="project" value="UniProtKB-KW"/>
</dbReference>
<feature type="region of interest" description="Disordered" evidence="13">
    <location>
        <begin position="20"/>
        <end position="46"/>
    </location>
</feature>
<feature type="compositionally biased region" description="Acidic residues" evidence="13">
    <location>
        <begin position="20"/>
        <end position="34"/>
    </location>
</feature>
<dbReference type="Proteomes" id="UP001497482">
    <property type="component" value="Chromosome 7"/>
</dbReference>
<feature type="domain" description="C2H2-type" evidence="14">
    <location>
        <begin position="648"/>
        <end position="676"/>
    </location>
</feature>
<evidence type="ECO:0000256" key="9">
    <source>
        <dbReference type="ARBA" id="ARBA00023125"/>
    </source>
</evidence>
<evidence type="ECO:0000259" key="14">
    <source>
        <dbReference type="PROSITE" id="PS50157"/>
    </source>
</evidence>
<keyword evidence="8" id="KW-0805">Transcription regulation</keyword>
<accession>A0AAV2MCQ1</accession>
<protein>
    <recommendedName>
        <fullName evidence="14">C2H2-type domain-containing protein</fullName>
    </recommendedName>
</protein>
<keyword evidence="5" id="KW-0677">Repeat</keyword>
<dbReference type="PROSITE" id="PS00028">
    <property type="entry name" value="ZINC_FINGER_C2H2_1"/>
    <property type="match status" value="6"/>
</dbReference>
<reference evidence="15 16" key="1">
    <citation type="submission" date="2024-04" db="EMBL/GenBank/DDBJ databases">
        <authorList>
            <person name="Waldvogel A.-M."/>
            <person name="Schoenle A."/>
        </authorList>
    </citation>
    <scope>NUCLEOTIDE SEQUENCE [LARGE SCALE GENOMIC DNA]</scope>
</reference>
<feature type="region of interest" description="Disordered" evidence="13">
    <location>
        <begin position="582"/>
        <end position="615"/>
    </location>
</feature>
<evidence type="ECO:0000256" key="13">
    <source>
        <dbReference type="SAM" id="MobiDB-lite"/>
    </source>
</evidence>
<evidence type="ECO:0000256" key="8">
    <source>
        <dbReference type="ARBA" id="ARBA00023015"/>
    </source>
</evidence>
<dbReference type="Pfam" id="PF00096">
    <property type="entry name" value="zf-C2H2"/>
    <property type="match status" value="3"/>
</dbReference>
<proteinExistence type="inferred from homology"/>
<evidence type="ECO:0000256" key="7">
    <source>
        <dbReference type="ARBA" id="ARBA00022833"/>
    </source>
</evidence>
<keyword evidence="4" id="KW-0479">Metal-binding</keyword>
<evidence type="ECO:0000256" key="2">
    <source>
        <dbReference type="ARBA" id="ARBA00004123"/>
    </source>
</evidence>
<keyword evidence="6 12" id="KW-0863">Zinc-finger</keyword>
<comment type="function">
    <text evidence="1">May be involved in transcriptional regulation.</text>
</comment>
<evidence type="ECO:0000256" key="3">
    <source>
        <dbReference type="ARBA" id="ARBA00006991"/>
    </source>
</evidence>
<evidence type="ECO:0000313" key="15">
    <source>
        <dbReference type="EMBL" id="CAL1611127.1"/>
    </source>
</evidence>
<dbReference type="PANTHER" id="PTHR47222">
    <property type="entry name" value="ZINC FINGER PROTEIN 532-RELATED"/>
    <property type="match status" value="1"/>
</dbReference>
<feature type="region of interest" description="Disordered" evidence="13">
    <location>
        <begin position="450"/>
        <end position="490"/>
    </location>
</feature>
<comment type="subcellular location">
    <subcellularLocation>
        <location evidence="2">Nucleus</location>
    </subcellularLocation>
</comment>
<feature type="domain" description="C2H2-type" evidence="14">
    <location>
        <begin position="398"/>
        <end position="425"/>
    </location>
</feature>
<evidence type="ECO:0000256" key="6">
    <source>
        <dbReference type="ARBA" id="ARBA00022771"/>
    </source>
</evidence>
<dbReference type="Pfam" id="PF25412">
    <property type="entry name" value="zf-C2H2_ZNF592"/>
    <property type="match status" value="1"/>
</dbReference>
<keyword evidence="11" id="KW-0539">Nucleus</keyword>
<dbReference type="Gene3D" id="3.30.160.60">
    <property type="entry name" value="Classic Zinc Finger"/>
    <property type="match status" value="7"/>
</dbReference>
<evidence type="ECO:0000256" key="4">
    <source>
        <dbReference type="ARBA" id="ARBA00022723"/>
    </source>
</evidence>
<keyword evidence="10" id="KW-0804">Transcription</keyword>
<comment type="similarity">
    <text evidence="3">Belongs to the krueppel C2H2-type zinc-finger protein family.</text>
</comment>
<dbReference type="PROSITE" id="PS50157">
    <property type="entry name" value="ZINC_FINGER_C2H2_2"/>
    <property type="match status" value="6"/>
</dbReference>
<dbReference type="SMART" id="SM00355">
    <property type="entry name" value="ZnF_C2H2"/>
    <property type="match status" value="14"/>
</dbReference>
<feature type="domain" description="C2H2-type" evidence="14">
    <location>
        <begin position="137"/>
        <end position="155"/>
    </location>
</feature>
<dbReference type="AlphaFoldDB" id="A0AAV2MCQ1"/>
<dbReference type="EMBL" id="OZ035829">
    <property type="protein sequence ID" value="CAL1611127.1"/>
    <property type="molecule type" value="Genomic_DNA"/>
</dbReference>
<gene>
    <name evidence="15" type="ORF">KC01_LOCUS37596</name>
</gene>
<dbReference type="Pfam" id="PF16622">
    <property type="entry name" value="zf-C2H2_11"/>
    <property type="match status" value="1"/>
</dbReference>
<sequence length="754" mass="83278">MGDMKTPDFDDLLAAFDIPDIEAIESSPEEENGEPEGSPKTTAKVTPAGIMLRSLGQKTLPTGINLPLPSLPPPLSSSSRPASIVNSTGAIISKSQTNLVDAFNRILNNKNLLPSYKPDLASSRQAEWGLSLPAQGYRCLECGDSFALEQSLARHYDRRSLRIEVTCNHCAKRLAFFNKCSLLLHAREHKEKGLIMQCSHLVMRPVPMELMIGSQEPTAAALSSVLSHVNPKATSVKKTEVQYGSHKCPECQAQFASAEEVVKHFQELKSTQPITCIECSPPMLLSNNCCAAAHQRIHLNTAPHVCPECGGSAKPAVFKTHIEETCFHFARRIGYRCSSCLVVFGGINSVKSHIQQAHCDMFQKCPVCPMAFKSGSSIQNHISAQHPTLTEAQAISIFKCVMCDTVFTSKTLLHIHFDTHLANQKVHVYKCPECPKQFSVRSSLMEHLKTHQTKIKQESPLPFSQPTVKMESSEDEESSSPSKEVTKKTRKQFPCNKCDGSFSTTSNLRRHIRDKHKAAARSFRCQFCTDVKKTFNSRVMLEKHIRLRHKMETGDEAFLMQEGSDNADSSSEQDGGAMFRRRRRAALKSEPEEDSVNEASPAKKWQSSSELPPEKGFRCAPCGYTCEEQAEFLEHIGQHRKGAGGSSQQCLQCGVCFTSHHSLSRHRFIAHKVKQTESQDSPNPGLAPSANENYEEKGAFSAQDSPGGSQGRDGEGTLACKVCGRRFEKAADLNTHFRTHGMAFINARNAGKST</sequence>
<keyword evidence="9" id="KW-0238">DNA-binding</keyword>